<dbReference type="STRING" id="121224.E0VQW6"/>
<evidence type="ECO:0000256" key="2">
    <source>
        <dbReference type="ARBA" id="ARBA00011738"/>
    </source>
</evidence>
<dbReference type="InParanoid" id="E0VQW6"/>
<dbReference type="NCBIfam" id="NF004490">
    <property type="entry name" value="PRK05820.1"/>
    <property type="match status" value="1"/>
</dbReference>
<evidence type="ECO:0000313" key="7">
    <source>
        <dbReference type="EMBL" id="EEB15772.1"/>
    </source>
</evidence>
<reference evidence="7" key="2">
    <citation type="submission" date="2007-04" db="EMBL/GenBank/DDBJ databases">
        <title>The genome of the human body louse.</title>
        <authorList>
            <consortium name="The Human Body Louse Genome Consortium"/>
            <person name="Kirkness E."/>
            <person name="Walenz B."/>
            <person name="Hass B."/>
            <person name="Bruggner R."/>
            <person name="Strausberg R."/>
        </authorList>
    </citation>
    <scope>NUCLEOTIDE SEQUENCE</scope>
    <source>
        <strain evidence="7">USDA</strain>
    </source>
</reference>
<dbReference type="UniPathway" id="UPA00578">
    <property type="reaction ID" value="UER00638"/>
</dbReference>
<sequence>MELSIPEIICKKRDGFELSAQEIEFFINKVVNCTINDAQTGAMLMAMYLRDLTLKETINLTKSMINSGEILKFKNFSKDILIDKHSTGGVGDKVSLILAPALAAVGLKVPMISGRSLKFTGGTLDKLESIPNFQVSLTPEKMNECLMEAGCFICEASRDFAPADALLYKLRDITSTVDNHGLIVSSILSKKATEGIGELLIDVKFGSGSFSKTEEEARKLAETLINVGKAVNLNTKAVISEMNSPLGEYVGNTLEVIESIKCLKNEIENDLLDLVLFLGGIIIKSKGLVKSLEDGKEMLYETIKDGRALKHFEKMLVCQGVSQKNAIQLCSGDYWNVLSKSKYTTILKSHKKGIIEKIEPLNIGKACWLLGGGRRTKINLPIDYSTGVIFLKTVGSNIDNNEPWIQIHHSTQILPKEIKDLIEKSLIITVDSTKIKKKISMSLII</sequence>
<dbReference type="PIRSF" id="PIRSF000478">
    <property type="entry name" value="TP_PyNP"/>
    <property type="match status" value="1"/>
</dbReference>
<keyword evidence="9" id="KW-1185">Reference proteome</keyword>
<comment type="function">
    <text evidence="5">Catalyzes the reversible phosphorolysis of thymidine. The produced molecules are then utilized as carbon and energy sources or in the rescue of pyrimidine bases for nucleotide synthesis.</text>
</comment>
<dbReference type="NCBIfam" id="TIGR02644">
    <property type="entry name" value="Y_phosphoryl"/>
    <property type="match status" value="1"/>
</dbReference>
<dbReference type="SUPFAM" id="SSF47648">
    <property type="entry name" value="Nucleoside phosphorylase/phosphoribosyltransferase N-terminal domain"/>
    <property type="match status" value="1"/>
</dbReference>
<dbReference type="Pfam" id="PF02885">
    <property type="entry name" value="Glycos_trans_3N"/>
    <property type="match status" value="1"/>
</dbReference>
<dbReference type="InterPro" id="IPR017459">
    <property type="entry name" value="Glycosyl_Trfase_fam3_N_dom"/>
</dbReference>
<dbReference type="eggNOG" id="ENOG502QPRY">
    <property type="taxonomic scope" value="Eukaryota"/>
</dbReference>
<reference evidence="7" key="1">
    <citation type="submission" date="2007-04" db="EMBL/GenBank/DDBJ databases">
        <title>Annotation of Pediculus humanus corporis strain USDA.</title>
        <authorList>
            <person name="Kirkness E."/>
            <person name="Hannick L."/>
            <person name="Hass B."/>
            <person name="Bruggner R."/>
            <person name="Lawson D."/>
            <person name="Bidwell S."/>
            <person name="Joardar V."/>
            <person name="Caler E."/>
            <person name="Walenz B."/>
            <person name="Inman J."/>
            <person name="Schobel S."/>
            <person name="Galinsky K."/>
            <person name="Amedeo P."/>
            <person name="Strausberg R."/>
        </authorList>
    </citation>
    <scope>NUCLEOTIDE SEQUENCE</scope>
    <source>
        <strain evidence="7">USDA</strain>
    </source>
</reference>
<keyword evidence="3 5" id="KW-0328">Glycosyltransferase</keyword>
<organism>
    <name type="scientific">Pediculus humanus subsp. corporis</name>
    <name type="common">Body louse</name>
    <dbReference type="NCBI Taxonomy" id="121224"/>
    <lineage>
        <taxon>Eukaryota</taxon>
        <taxon>Metazoa</taxon>
        <taxon>Ecdysozoa</taxon>
        <taxon>Arthropoda</taxon>
        <taxon>Hexapoda</taxon>
        <taxon>Insecta</taxon>
        <taxon>Pterygota</taxon>
        <taxon>Neoptera</taxon>
        <taxon>Paraneoptera</taxon>
        <taxon>Psocodea</taxon>
        <taxon>Troctomorpha</taxon>
        <taxon>Phthiraptera</taxon>
        <taxon>Anoplura</taxon>
        <taxon>Pediculidae</taxon>
        <taxon>Pediculus</taxon>
    </lineage>
</organism>
<accession>E0VQW6</accession>
<dbReference type="HOGENOM" id="CLU_025040_0_1_1"/>
<dbReference type="AlphaFoldDB" id="E0VQW6"/>
<dbReference type="FunFam" id="3.40.1030.10:FF:000003">
    <property type="entry name" value="Pyrimidine-nucleoside phosphorylase"/>
    <property type="match status" value="1"/>
</dbReference>
<dbReference type="InterPro" id="IPR036320">
    <property type="entry name" value="Glycosyl_Trfase_fam3_N_dom_sf"/>
</dbReference>
<reference evidence="8" key="3">
    <citation type="submission" date="2020-05" db="UniProtKB">
        <authorList>
            <consortium name="EnsemblMetazoa"/>
        </authorList>
    </citation>
    <scope>IDENTIFICATION</scope>
    <source>
        <strain evidence="8">USDA</strain>
    </source>
</reference>
<dbReference type="GeneID" id="8237303"/>
<dbReference type="KEGG" id="phu:Phum_PHUM387870"/>
<dbReference type="SUPFAM" id="SSF52418">
    <property type="entry name" value="Nucleoside phosphorylase/phosphoribosyltransferase catalytic domain"/>
    <property type="match status" value="1"/>
</dbReference>
<dbReference type="OrthoDB" id="445007at2759"/>
<name>E0VQW6_PEDHC</name>
<comment type="catalytic activity">
    <reaction evidence="5">
        <text>thymidine + phosphate = 2-deoxy-alpha-D-ribose 1-phosphate + thymine</text>
        <dbReference type="Rhea" id="RHEA:16037"/>
        <dbReference type="ChEBI" id="CHEBI:17748"/>
        <dbReference type="ChEBI" id="CHEBI:17821"/>
        <dbReference type="ChEBI" id="CHEBI:43474"/>
        <dbReference type="ChEBI" id="CHEBI:57259"/>
        <dbReference type="EC" id="2.4.2.4"/>
    </reaction>
</comment>
<dbReference type="PANTHER" id="PTHR10515">
    <property type="entry name" value="THYMIDINE PHOSPHORYLASE"/>
    <property type="match status" value="1"/>
</dbReference>
<feature type="domain" description="Pyrimidine nucleoside phosphorylase C-terminal" evidence="6">
    <location>
        <begin position="354"/>
        <end position="429"/>
    </location>
</feature>
<dbReference type="PANTHER" id="PTHR10515:SF0">
    <property type="entry name" value="THYMIDINE PHOSPHORYLASE"/>
    <property type="match status" value="1"/>
</dbReference>
<comment type="subunit">
    <text evidence="2 5">Homodimer.</text>
</comment>
<gene>
    <name evidence="8" type="primary">8237303</name>
    <name evidence="7" type="ORF">Phum_PHUM387870</name>
</gene>
<dbReference type="GO" id="GO:0006206">
    <property type="term" value="P:pyrimidine nucleobase metabolic process"/>
    <property type="evidence" value="ECO:0007669"/>
    <property type="project" value="InterPro"/>
</dbReference>
<dbReference type="Gene3D" id="3.90.1170.30">
    <property type="entry name" value="Pyrimidine nucleoside phosphorylase-like, C-terminal domain"/>
    <property type="match status" value="1"/>
</dbReference>
<dbReference type="InterPro" id="IPR000053">
    <property type="entry name" value="Thymidine/pyrmidine_PPase"/>
</dbReference>
<dbReference type="InterPro" id="IPR000312">
    <property type="entry name" value="Glycosyl_Trfase_fam3"/>
</dbReference>
<dbReference type="GO" id="GO:0009032">
    <property type="term" value="F:thymidine phosphorylase activity"/>
    <property type="evidence" value="ECO:0007669"/>
    <property type="project" value="UniProtKB-UniRule"/>
</dbReference>
<evidence type="ECO:0000313" key="8">
    <source>
        <dbReference type="EnsemblMetazoa" id="PHUM387870-PA"/>
    </source>
</evidence>
<dbReference type="Gene3D" id="3.40.1030.10">
    <property type="entry name" value="Nucleoside phosphorylase/phosphoribosyltransferase catalytic domain"/>
    <property type="match status" value="1"/>
</dbReference>
<dbReference type="GO" id="GO:0004645">
    <property type="term" value="F:1,4-alpha-oligoglucan phosphorylase activity"/>
    <property type="evidence" value="ECO:0007669"/>
    <property type="project" value="InterPro"/>
</dbReference>
<evidence type="ECO:0000256" key="3">
    <source>
        <dbReference type="ARBA" id="ARBA00022676"/>
    </source>
</evidence>
<dbReference type="VEuPathDB" id="VectorBase:PHUM387870"/>
<dbReference type="GO" id="GO:0006213">
    <property type="term" value="P:pyrimidine nucleoside metabolic process"/>
    <property type="evidence" value="ECO:0007669"/>
    <property type="project" value="UniProtKB-UniRule"/>
</dbReference>
<evidence type="ECO:0000256" key="5">
    <source>
        <dbReference type="PIRNR" id="PIRNR000478"/>
    </source>
</evidence>
<dbReference type="InterPro" id="IPR018090">
    <property type="entry name" value="Pyrmidine_PPas_bac/euk"/>
</dbReference>
<dbReference type="InterPro" id="IPR035902">
    <property type="entry name" value="Nuc_phospho_transferase"/>
</dbReference>
<dbReference type="InterPro" id="IPR013102">
    <property type="entry name" value="PYNP_C"/>
</dbReference>
<dbReference type="InterPro" id="IPR036566">
    <property type="entry name" value="PYNP-like_C_sf"/>
</dbReference>
<dbReference type="SMART" id="SM00941">
    <property type="entry name" value="PYNP_C"/>
    <property type="match status" value="1"/>
</dbReference>
<dbReference type="Pfam" id="PF00591">
    <property type="entry name" value="Glycos_transf_3"/>
    <property type="match status" value="1"/>
</dbReference>
<dbReference type="Pfam" id="PF07831">
    <property type="entry name" value="PYNP_C"/>
    <property type="match status" value="1"/>
</dbReference>
<dbReference type="EC" id="2.4.2.4" evidence="5"/>
<dbReference type="Gene3D" id="1.20.970.10">
    <property type="entry name" value="Transferase, Pyrimidine Nucleoside Phosphorylase, Chain C"/>
    <property type="match status" value="1"/>
</dbReference>
<dbReference type="GO" id="GO:0005829">
    <property type="term" value="C:cytosol"/>
    <property type="evidence" value="ECO:0007669"/>
    <property type="project" value="TreeGrafter"/>
</dbReference>
<protein>
    <recommendedName>
        <fullName evidence="5">Thymidine phosphorylase</fullName>
        <shortName evidence="5">TP</shortName>
        <ecNumber evidence="5">2.4.2.4</ecNumber>
    </recommendedName>
    <alternativeName>
        <fullName evidence="5">TdRPase</fullName>
    </alternativeName>
</protein>
<evidence type="ECO:0000313" key="9">
    <source>
        <dbReference type="Proteomes" id="UP000009046"/>
    </source>
</evidence>
<comment type="similarity">
    <text evidence="1 5">Belongs to the thymidine/pyrimidine-nucleoside phosphorylase family.</text>
</comment>
<proteinExistence type="inferred from homology"/>
<dbReference type="RefSeq" id="XP_002428510.1">
    <property type="nucleotide sequence ID" value="XM_002428465.1"/>
</dbReference>
<dbReference type="EMBL" id="AAZO01004542">
    <property type="status" value="NOT_ANNOTATED_CDS"/>
    <property type="molecule type" value="Genomic_DNA"/>
</dbReference>
<dbReference type="OMA" id="VWGGATN"/>
<evidence type="ECO:0000259" key="6">
    <source>
        <dbReference type="SMART" id="SM00941"/>
    </source>
</evidence>
<dbReference type="Proteomes" id="UP000009046">
    <property type="component" value="Unassembled WGS sequence"/>
</dbReference>
<evidence type="ECO:0000256" key="1">
    <source>
        <dbReference type="ARBA" id="ARBA00006915"/>
    </source>
</evidence>
<dbReference type="EMBL" id="DS235442">
    <property type="protein sequence ID" value="EEB15772.1"/>
    <property type="molecule type" value="Genomic_DNA"/>
</dbReference>
<dbReference type="CTD" id="8237303"/>
<keyword evidence="4 5" id="KW-0808">Transferase</keyword>
<comment type="pathway">
    <text evidence="5">Pyrimidine metabolism; dTMP biosynthesis via salvage pathway; dTMP from thymine: step 1/2.</text>
</comment>
<dbReference type="SUPFAM" id="SSF54680">
    <property type="entry name" value="Pyrimidine nucleoside phosphorylase C-terminal domain"/>
    <property type="match status" value="1"/>
</dbReference>
<evidence type="ECO:0000256" key="4">
    <source>
        <dbReference type="ARBA" id="ARBA00022679"/>
    </source>
</evidence>
<dbReference type="EnsemblMetazoa" id="PHUM387870-RA">
    <property type="protein sequence ID" value="PHUM387870-PA"/>
    <property type="gene ID" value="PHUM387870"/>
</dbReference>